<organism evidence="2 3">
    <name type="scientific">Paenibacillus vandeheii</name>
    <dbReference type="NCBI Taxonomy" id="3035917"/>
    <lineage>
        <taxon>Bacteria</taxon>
        <taxon>Bacillati</taxon>
        <taxon>Bacillota</taxon>
        <taxon>Bacilli</taxon>
        <taxon>Bacillales</taxon>
        <taxon>Paenibacillaceae</taxon>
        <taxon>Paenibacillus</taxon>
    </lineage>
</organism>
<dbReference type="Proteomes" id="UP001174205">
    <property type="component" value="Unassembled WGS sequence"/>
</dbReference>
<gene>
    <name evidence="2" type="ORF">P5G61_17120</name>
</gene>
<proteinExistence type="predicted"/>
<reference evidence="2" key="1">
    <citation type="submission" date="2023-03" db="EMBL/GenBank/DDBJ databases">
        <title>MT1 and MT2 Draft Genomes of Novel Species.</title>
        <authorList>
            <person name="Venkateswaran K."/>
        </authorList>
    </citation>
    <scope>NUCLEOTIDE SEQUENCE</scope>
    <source>
        <strain evidence="2">F6_3S_P_1C</strain>
    </source>
</reference>
<evidence type="ECO:0000313" key="2">
    <source>
        <dbReference type="EMBL" id="MDN4602962.1"/>
    </source>
</evidence>
<protein>
    <recommendedName>
        <fullName evidence="1">DM13 domain-containing protein</fullName>
    </recommendedName>
</protein>
<evidence type="ECO:0000259" key="1">
    <source>
        <dbReference type="PROSITE" id="PS51549"/>
    </source>
</evidence>
<keyword evidence="3" id="KW-1185">Reference proteome</keyword>
<feature type="domain" description="DM13" evidence="1">
    <location>
        <begin position="1"/>
        <end position="46"/>
    </location>
</feature>
<dbReference type="PROSITE" id="PS51549">
    <property type="entry name" value="DM13"/>
    <property type="match status" value="1"/>
</dbReference>
<dbReference type="InterPro" id="IPR019545">
    <property type="entry name" value="DM13_domain"/>
</dbReference>
<accession>A0ABT8JD79</accession>
<name>A0ABT8JD79_9BACL</name>
<comment type="caution">
    <text evidence="2">The sequence shown here is derived from an EMBL/GenBank/DDBJ whole genome shotgun (WGS) entry which is preliminary data.</text>
</comment>
<evidence type="ECO:0000313" key="3">
    <source>
        <dbReference type="Proteomes" id="UP001174205"/>
    </source>
</evidence>
<sequence>MEIKDGKIMLSDFKTSKGPDLHIYLTKGKDVTMGKILGKIDLEQSE</sequence>
<dbReference type="EMBL" id="JAROCD010000008">
    <property type="protein sequence ID" value="MDN4602962.1"/>
    <property type="molecule type" value="Genomic_DNA"/>
</dbReference>